<feature type="transmembrane region" description="Helical" evidence="1">
    <location>
        <begin position="41"/>
        <end position="67"/>
    </location>
</feature>
<evidence type="ECO:0000259" key="2">
    <source>
        <dbReference type="Pfam" id="PF01757"/>
    </source>
</evidence>
<keyword evidence="1" id="KW-0812">Transmembrane</keyword>
<dbReference type="KEGG" id="spha:D3Y57_06875"/>
<dbReference type="Pfam" id="PF01757">
    <property type="entry name" value="Acyl_transf_3"/>
    <property type="match status" value="1"/>
</dbReference>
<gene>
    <name evidence="3" type="ORF">D3Y57_06875</name>
</gene>
<dbReference type="EMBL" id="CP032829">
    <property type="protein sequence ID" value="AYJ85741.1"/>
    <property type="molecule type" value="Genomic_DNA"/>
</dbReference>
<keyword evidence="4" id="KW-1185">Reference proteome</keyword>
<dbReference type="InterPro" id="IPR002656">
    <property type="entry name" value="Acyl_transf_3_dom"/>
</dbReference>
<evidence type="ECO:0000313" key="4">
    <source>
        <dbReference type="Proteomes" id="UP000276254"/>
    </source>
</evidence>
<sequence>MGGRVVRHQNNFGMLRLCFAAAVIIGHAPEMVDGNRAREPLHVLTGTISLGELAVAGFFLLSGYLITASMLRSNDLKAYSVGRMLRIYPAFIVAYLFSVFVLGPLGARRSGRNCR</sequence>
<evidence type="ECO:0000313" key="3">
    <source>
        <dbReference type="EMBL" id="AYJ85741.1"/>
    </source>
</evidence>
<evidence type="ECO:0000256" key="1">
    <source>
        <dbReference type="SAM" id="Phobius"/>
    </source>
</evidence>
<reference evidence="3 4" key="1">
    <citation type="submission" date="2018-09" db="EMBL/GenBank/DDBJ databases">
        <title>Sphingomonas peninsula sp. nov., isolated from fildes peninsula, Antarctic soil.</title>
        <authorList>
            <person name="Yingchao G."/>
        </authorList>
    </citation>
    <scope>NUCLEOTIDE SEQUENCE [LARGE SCALE GENOMIC DNA]</scope>
    <source>
        <strain evidence="3 4">YZ-8</strain>
    </source>
</reference>
<protein>
    <recommendedName>
        <fullName evidence="2">Acyltransferase 3 domain-containing protein</fullName>
    </recommendedName>
</protein>
<dbReference type="OrthoDB" id="9767863at2"/>
<accession>A0A494TIZ1</accession>
<name>A0A494TIZ1_SPHPE</name>
<organism evidence="3 4">
    <name type="scientific">Sphingomonas paeninsulae</name>
    <dbReference type="NCBI Taxonomy" id="2319844"/>
    <lineage>
        <taxon>Bacteria</taxon>
        <taxon>Pseudomonadati</taxon>
        <taxon>Pseudomonadota</taxon>
        <taxon>Alphaproteobacteria</taxon>
        <taxon>Sphingomonadales</taxon>
        <taxon>Sphingomonadaceae</taxon>
        <taxon>Sphingomonas</taxon>
    </lineage>
</organism>
<keyword evidence="1" id="KW-0472">Membrane</keyword>
<dbReference type="Proteomes" id="UP000276254">
    <property type="component" value="Chromosome"/>
</dbReference>
<feature type="domain" description="Acyltransferase 3" evidence="2">
    <location>
        <begin position="14"/>
        <end position="103"/>
    </location>
</feature>
<dbReference type="GO" id="GO:0016747">
    <property type="term" value="F:acyltransferase activity, transferring groups other than amino-acyl groups"/>
    <property type="evidence" value="ECO:0007669"/>
    <property type="project" value="InterPro"/>
</dbReference>
<keyword evidence="1" id="KW-1133">Transmembrane helix</keyword>
<dbReference type="AlphaFoldDB" id="A0A494TIZ1"/>
<proteinExistence type="predicted"/>
<feature type="transmembrane region" description="Helical" evidence="1">
    <location>
        <begin position="12"/>
        <end position="29"/>
    </location>
</feature>
<feature type="transmembrane region" description="Helical" evidence="1">
    <location>
        <begin position="87"/>
        <end position="107"/>
    </location>
</feature>